<evidence type="ECO:0000313" key="4">
    <source>
        <dbReference type="Proteomes" id="UP001165135"/>
    </source>
</evidence>
<evidence type="ECO:0000313" key="3">
    <source>
        <dbReference type="EMBL" id="GLY74180.1"/>
    </source>
</evidence>
<protein>
    <submittedName>
        <fullName evidence="3">Alpha/beta hydrolase</fullName>
    </submittedName>
</protein>
<dbReference type="InterPro" id="IPR000073">
    <property type="entry name" value="AB_hydrolase_1"/>
</dbReference>
<evidence type="ECO:0000259" key="2">
    <source>
        <dbReference type="Pfam" id="PF12697"/>
    </source>
</evidence>
<dbReference type="SUPFAM" id="SSF53474">
    <property type="entry name" value="alpha/beta-Hydrolases"/>
    <property type="match status" value="1"/>
</dbReference>
<dbReference type="InterPro" id="IPR029058">
    <property type="entry name" value="AB_hydrolase_fold"/>
</dbReference>
<name>A0A9W6VMZ8_9ACTN</name>
<dbReference type="Proteomes" id="UP001165135">
    <property type="component" value="Unassembled WGS sequence"/>
</dbReference>
<dbReference type="AlphaFoldDB" id="A0A9W6VMZ8"/>
<dbReference type="Gene3D" id="3.40.50.1820">
    <property type="entry name" value="alpha/beta hydrolase"/>
    <property type="match status" value="1"/>
</dbReference>
<dbReference type="GO" id="GO:0016020">
    <property type="term" value="C:membrane"/>
    <property type="evidence" value="ECO:0007669"/>
    <property type="project" value="TreeGrafter"/>
</dbReference>
<sequence>MRTHQYTPQGIAYERAGRGDGTPIILIHAGVADRTMWDAQWEALAAEYEVVRLDLRGFGESSRPPGARWSHAEDVLSALEHLGITRCHLVAGSLGAGVATEAALSRPGLAVSLLLCPPGGSLLAESTEDLERFFEAEKNALAARDLDAAVEANIATWVVGRGREPSDVASGVQDHVRRMQRRAFEVTESLGETDEAEFAPPALERLPDLTIPVLVLVGGRDLDTTLDSAERICRALPDARRVDWPDVAHLPSLERPDDFLALLREWVAQER</sequence>
<comment type="caution">
    <text evidence="3">The sequence shown here is derived from an EMBL/GenBank/DDBJ whole genome shotgun (WGS) entry which is preliminary data.</text>
</comment>
<gene>
    <name evidence="3" type="ORF">Airi01_024470</name>
</gene>
<evidence type="ECO:0000256" key="1">
    <source>
        <dbReference type="ARBA" id="ARBA00022801"/>
    </source>
</evidence>
<dbReference type="GO" id="GO:0016787">
    <property type="term" value="F:hydrolase activity"/>
    <property type="evidence" value="ECO:0007669"/>
    <property type="project" value="UniProtKB-KW"/>
</dbReference>
<proteinExistence type="predicted"/>
<dbReference type="PANTHER" id="PTHR43798">
    <property type="entry name" value="MONOACYLGLYCEROL LIPASE"/>
    <property type="match status" value="1"/>
</dbReference>
<organism evidence="3 4">
    <name type="scientific">Actinoallomurus iriomotensis</name>
    <dbReference type="NCBI Taxonomy" id="478107"/>
    <lineage>
        <taxon>Bacteria</taxon>
        <taxon>Bacillati</taxon>
        <taxon>Actinomycetota</taxon>
        <taxon>Actinomycetes</taxon>
        <taxon>Streptosporangiales</taxon>
        <taxon>Thermomonosporaceae</taxon>
        <taxon>Actinoallomurus</taxon>
    </lineage>
</organism>
<keyword evidence="1 3" id="KW-0378">Hydrolase</keyword>
<accession>A0A9W6VMZ8</accession>
<dbReference type="Pfam" id="PF12697">
    <property type="entry name" value="Abhydrolase_6"/>
    <property type="match status" value="1"/>
</dbReference>
<dbReference type="EMBL" id="BSTJ01000002">
    <property type="protein sequence ID" value="GLY74180.1"/>
    <property type="molecule type" value="Genomic_DNA"/>
</dbReference>
<dbReference type="PANTHER" id="PTHR43798:SF31">
    <property type="entry name" value="AB HYDROLASE SUPERFAMILY PROTEIN YCLE"/>
    <property type="match status" value="1"/>
</dbReference>
<feature type="domain" description="AB hydrolase-1" evidence="2">
    <location>
        <begin position="24"/>
        <end position="261"/>
    </location>
</feature>
<reference evidence="3" key="1">
    <citation type="submission" date="2023-03" db="EMBL/GenBank/DDBJ databases">
        <title>Actinoallomurus iriomotensis NBRC 103681.</title>
        <authorList>
            <person name="Ichikawa N."/>
            <person name="Sato H."/>
            <person name="Tonouchi N."/>
        </authorList>
    </citation>
    <scope>NUCLEOTIDE SEQUENCE</scope>
    <source>
        <strain evidence="3">NBRC 103681</strain>
    </source>
</reference>
<dbReference type="RefSeq" id="WP_285619881.1">
    <property type="nucleotide sequence ID" value="NZ_BSTJ01000002.1"/>
</dbReference>
<dbReference type="InterPro" id="IPR050266">
    <property type="entry name" value="AB_hydrolase_sf"/>
</dbReference>